<evidence type="ECO:0000313" key="2">
    <source>
        <dbReference type="Proteomes" id="UP001439008"/>
    </source>
</evidence>
<gene>
    <name evidence="1" type="ORF">MHBO_003434</name>
</gene>
<comment type="caution">
    <text evidence="1">The sequence shown here is derived from an EMBL/GenBank/DDBJ whole genome shotgun (WGS) entry which is preliminary data.</text>
</comment>
<keyword evidence="2" id="KW-1185">Reference proteome</keyword>
<protein>
    <submittedName>
        <fullName evidence="1">Uncharacterized protein</fullName>
    </submittedName>
</protein>
<organism evidence="1 2">
    <name type="scientific">Bonamia ostreae</name>
    <dbReference type="NCBI Taxonomy" id="126728"/>
    <lineage>
        <taxon>Eukaryota</taxon>
        <taxon>Sar</taxon>
        <taxon>Rhizaria</taxon>
        <taxon>Endomyxa</taxon>
        <taxon>Ascetosporea</taxon>
        <taxon>Haplosporida</taxon>
        <taxon>Bonamia</taxon>
    </lineage>
</organism>
<sequence length="167" mass="18534">MNVSVNLPVIKDVRIDLFKRPQEYIQNLVYTKAQNDLKNLLHESHLEFILTGEDQLTKSAPSVADETTKIDADNAAAIAALSSAIYAKFLTVPENNTDSEFAEQIKPTGKQGTGWLYGASVAGTEGLDYAQVAQELLRNNSHNPPRLAEHFEINNIQAKVYLLLKDH</sequence>
<reference evidence="1 2" key="1">
    <citation type="journal article" date="2024" name="BMC Biol.">
        <title>Comparative genomics of Ascetosporea gives new insight into the evolutionary basis for animal parasitism in Rhizaria.</title>
        <authorList>
            <person name="Hiltunen Thoren M."/>
            <person name="Onut-Brannstrom I."/>
            <person name="Alfjorden A."/>
            <person name="Peckova H."/>
            <person name="Swords F."/>
            <person name="Hooper C."/>
            <person name="Holzer A.S."/>
            <person name="Bass D."/>
            <person name="Burki F."/>
        </authorList>
    </citation>
    <scope>NUCLEOTIDE SEQUENCE [LARGE SCALE GENOMIC DNA]</scope>
    <source>
        <strain evidence="1">20-A016</strain>
    </source>
</reference>
<dbReference type="EMBL" id="JBDODL010001919">
    <property type="protein sequence ID" value="MES1921903.1"/>
    <property type="molecule type" value="Genomic_DNA"/>
</dbReference>
<evidence type="ECO:0000313" key="1">
    <source>
        <dbReference type="EMBL" id="MES1921903.1"/>
    </source>
</evidence>
<feature type="non-terminal residue" evidence="1">
    <location>
        <position position="167"/>
    </location>
</feature>
<proteinExistence type="predicted"/>
<name>A0ABV2AQF5_9EUKA</name>
<accession>A0ABV2AQF5</accession>
<dbReference type="Proteomes" id="UP001439008">
    <property type="component" value="Unassembled WGS sequence"/>
</dbReference>